<reference evidence="1" key="1">
    <citation type="submission" date="2015-04" db="EMBL/GenBank/DDBJ databases">
        <title>The genome sequence of the plant pathogenic Rhizarian Plasmodiophora brassicae reveals insights in its biotrophic life cycle and the origin of chitin synthesis.</title>
        <authorList>
            <person name="Schwelm A."/>
            <person name="Fogelqvist J."/>
            <person name="Knaust A."/>
            <person name="Julke S."/>
            <person name="Lilja T."/>
            <person name="Dhandapani V."/>
            <person name="Bonilla-Rosso G."/>
            <person name="Karlsson M."/>
            <person name="Shevchenko A."/>
            <person name="Choi S.R."/>
            <person name="Kim H.G."/>
            <person name="Park J.Y."/>
            <person name="Lim Y.P."/>
            <person name="Ludwig-Muller J."/>
            <person name="Dixelius C."/>
        </authorList>
    </citation>
    <scope>NUCLEOTIDE SEQUENCE</scope>
    <source>
        <tissue evidence="1">Potato root galls</tissue>
    </source>
</reference>
<dbReference type="AlphaFoldDB" id="A0A0H5QRG2"/>
<evidence type="ECO:0000313" key="1">
    <source>
        <dbReference type="EMBL" id="CRZ04212.1"/>
    </source>
</evidence>
<dbReference type="EMBL" id="HACM01003770">
    <property type="protein sequence ID" value="CRZ04212.1"/>
    <property type="molecule type" value="Transcribed_RNA"/>
</dbReference>
<sequence>KTYQKKNQLVNPCHLLWECKIWYTGKPLIVQSKINHYSVESKLFQTFIYNTFCKMGKEKKLQVLCFVLTRAISCTCLVLQAQLKREVTSATGFLVSRSSHMGKIQTSA</sequence>
<accession>A0A0H5QRG2</accession>
<protein>
    <submittedName>
        <fullName evidence="1">Uncharacterized protein</fullName>
    </submittedName>
</protein>
<organism evidence="1">
    <name type="scientific">Spongospora subterranea</name>
    <dbReference type="NCBI Taxonomy" id="70186"/>
    <lineage>
        <taxon>Eukaryota</taxon>
        <taxon>Sar</taxon>
        <taxon>Rhizaria</taxon>
        <taxon>Endomyxa</taxon>
        <taxon>Phytomyxea</taxon>
        <taxon>Plasmodiophorida</taxon>
        <taxon>Plasmodiophoridae</taxon>
        <taxon>Spongospora</taxon>
    </lineage>
</organism>
<feature type="non-terminal residue" evidence="1">
    <location>
        <position position="1"/>
    </location>
</feature>
<name>A0A0H5QRG2_9EUKA</name>
<proteinExistence type="predicted"/>